<keyword evidence="5" id="KW-0408">Iron</keyword>
<evidence type="ECO:0000256" key="7">
    <source>
        <dbReference type="SAM" id="MobiDB-lite"/>
    </source>
</evidence>
<dbReference type="OrthoDB" id="1909122at2759"/>
<evidence type="ECO:0000313" key="10">
    <source>
        <dbReference type="EMBL" id="KAA0035511.1"/>
    </source>
</evidence>
<dbReference type="InterPro" id="IPR012337">
    <property type="entry name" value="RNaseH-like_sf"/>
</dbReference>
<dbReference type="SUPFAM" id="SSF53098">
    <property type="entry name" value="Ribonuclease H-like"/>
    <property type="match status" value="1"/>
</dbReference>
<dbReference type="PANTHER" id="PTHR46148:SF60">
    <property type="entry name" value="CHROMO DOMAIN-CONTAINING PROTEIN"/>
    <property type="match status" value="1"/>
</dbReference>
<accession>A0A5A7T1Q5</accession>
<gene>
    <name evidence="10" type="ORF">E6C27_scaffold285G001640</name>
</gene>
<dbReference type="GO" id="GO:0004601">
    <property type="term" value="F:peroxidase activity"/>
    <property type="evidence" value="ECO:0007669"/>
    <property type="project" value="UniProtKB-KW"/>
</dbReference>
<evidence type="ECO:0000256" key="6">
    <source>
        <dbReference type="RuleBase" id="RU004241"/>
    </source>
</evidence>
<dbReference type="GO" id="GO:0006979">
    <property type="term" value="P:response to oxidative stress"/>
    <property type="evidence" value="ECO:0007669"/>
    <property type="project" value="InterPro"/>
</dbReference>
<dbReference type="GO" id="GO:0046872">
    <property type="term" value="F:metal ion binding"/>
    <property type="evidence" value="ECO:0007669"/>
    <property type="project" value="UniProtKB-KW"/>
</dbReference>
<evidence type="ECO:0000259" key="8">
    <source>
        <dbReference type="PROSITE" id="PS50873"/>
    </source>
</evidence>
<dbReference type="GO" id="GO:0015074">
    <property type="term" value="P:DNA integration"/>
    <property type="evidence" value="ECO:0007669"/>
    <property type="project" value="InterPro"/>
</dbReference>
<dbReference type="PROSITE" id="PS00436">
    <property type="entry name" value="PEROXIDASE_2"/>
    <property type="match status" value="1"/>
</dbReference>
<dbReference type="GO" id="GO:0003676">
    <property type="term" value="F:nucleic acid binding"/>
    <property type="evidence" value="ECO:0007669"/>
    <property type="project" value="InterPro"/>
</dbReference>
<dbReference type="Gene3D" id="1.10.520.10">
    <property type="match status" value="1"/>
</dbReference>
<feature type="domain" description="Integrase catalytic" evidence="9">
    <location>
        <begin position="75"/>
        <end position="249"/>
    </location>
</feature>
<dbReference type="GO" id="GO:0020037">
    <property type="term" value="F:heme binding"/>
    <property type="evidence" value="ECO:0007669"/>
    <property type="project" value="InterPro"/>
</dbReference>
<dbReference type="InterPro" id="IPR036397">
    <property type="entry name" value="RNaseH_sf"/>
</dbReference>
<evidence type="ECO:0000256" key="3">
    <source>
        <dbReference type="ARBA" id="ARBA00022723"/>
    </source>
</evidence>
<keyword evidence="1" id="KW-0575">Peroxidase</keyword>
<sequence>MLCVVEKKRITSKSARRFGLGKKICLERLLGVKLEDQEVEVCVLRGYRQKKETSESQRNSSKDYARKPRLASTISRCNPPNFRGVVTAALKRDRTLVAALLRLHFHDCFVSGCDASLLLDGSNSEKDAPPNLTVRGYDLIDAMLLIGLVRLHGVPVSIVSDRDARFTSKFWKGLQTAMGTRLDFSTAFHPQTNDQTERLNQVLEDMLLACALEFPGSWDSHLHLMEFAYNNSYQATIGMAPFAALYGKCCRSPVCWGEVGEQRLMGSELVQSTNEAIQKIRSRMHTAQSKQKSYADVRRKDLEFEVGDKVFLKVAPMRGVLRFERRGKLSPRFVGPFEILERIGPVAYRLALPPSLSTVHDVFHVSMLRKYMPDPSHVVDYEPLEIDENLSYTEQPVEVLAREVKTLRNKEIPLFKVLWRNHRVEEATWEREDDMRSQHARAPLPHPILLLLLRLQLFTPPPPVFFFSPSVRARLHLRPCLRPPLRHQLGSTSPSARTLPPSSNRPHITDGKPPNSAVSDRLLLGFACTTSHRPSLPQLCSVGRRISSIDTGSYLSFLEGNRGLTLSSWVPRQVQLGIAPFTRVDLLSVDSIEGHNQVSGKGFPTTGPRIEAGNVVIHRGLHVSNVTASCSLYAIGCKELFTDRHRCPDVLCVVVYCLDVDHGVLSWKDYESDSDLTS</sequence>
<dbReference type="InterPro" id="IPR016197">
    <property type="entry name" value="Chromo-like_dom_sf"/>
</dbReference>
<keyword evidence="4" id="KW-0560">Oxidoreductase</keyword>
<dbReference type="Pfam" id="PF00141">
    <property type="entry name" value="peroxidase"/>
    <property type="match status" value="1"/>
</dbReference>
<evidence type="ECO:0000256" key="5">
    <source>
        <dbReference type="ARBA" id="ARBA00023004"/>
    </source>
</evidence>
<evidence type="ECO:0000256" key="1">
    <source>
        <dbReference type="ARBA" id="ARBA00022559"/>
    </source>
</evidence>
<organism evidence="10 11">
    <name type="scientific">Cucumis melo var. makuwa</name>
    <name type="common">Oriental melon</name>
    <dbReference type="NCBI Taxonomy" id="1194695"/>
    <lineage>
        <taxon>Eukaryota</taxon>
        <taxon>Viridiplantae</taxon>
        <taxon>Streptophyta</taxon>
        <taxon>Embryophyta</taxon>
        <taxon>Tracheophyta</taxon>
        <taxon>Spermatophyta</taxon>
        <taxon>Magnoliopsida</taxon>
        <taxon>eudicotyledons</taxon>
        <taxon>Gunneridae</taxon>
        <taxon>Pentapetalae</taxon>
        <taxon>rosids</taxon>
        <taxon>fabids</taxon>
        <taxon>Cucurbitales</taxon>
        <taxon>Cucurbitaceae</taxon>
        <taxon>Benincaseae</taxon>
        <taxon>Cucumis</taxon>
    </lineage>
</organism>
<evidence type="ECO:0000256" key="4">
    <source>
        <dbReference type="ARBA" id="ARBA00023002"/>
    </source>
</evidence>
<dbReference type="InterPro" id="IPR056924">
    <property type="entry name" value="SH3_Tf2-1"/>
</dbReference>
<keyword evidence="2" id="KW-0349">Heme</keyword>
<protein>
    <submittedName>
        <fullName evidence="10">Pol protein</fullName>
    </submittedName>
</protein>
<dbReference type="InterPro" id="IPR019794">
    <property type="entry name" value="Peroxidases_AS"/>
</dbReference>
<dbReference type="Gene3D" id="3.30.420.10">
    <property type="entry name" value="Ribonuclease H-like superfamily/Ribonuclease H"/>
    <property type="match status" value="1"/>
</dbReference>
<reference evidence="10 11" key="1">
    <citation type="submission" date="2019-08" db="EMBL/GenBank/DDBJ databases">
        <title>Draft genome sequences of two oriental melons (Cucumis melo L. var makuwa).</title>
        <authorList>
            <person name="Kwon S.-Y."/>
        </authorList>
    </citation>
    <scope>NUCLEOTIDE SEQUENCE [LARGE SCALE GENOMIC DNA]</scope>
    <source>
        <strain evidence="11">cv. SW 3</strain>
        <tissue evidence="10">Leaf</tissue>
    </source>
</reference>
<feature type="region of interest" description="Disordered" evidence="7">
    <location>
        <begin position="486"/>
        <end position="514"/>
    </location>
</feature>
<dbReference type="PANTHER" id="PTHR46148">
    <property type="entry name" value="CHROMO DOMAIN-CONTAINING PROTEIN"/>
    <property type="match status" value="1"/>
</dbReference>
<evidence type="ECO:0000256" key="2">
    <source>
        <dbReference type="ARBA" id="ARBA00022617"/>
    </source>
</evidence>
<dbReference type="SUPFAM" id="SSF54160">
    <property type="entry name" value="Chromo domain-like"/>
    <property type="match status" value="1"/>
</dbReference>
<feature type="compositionally biased region" description="Polar residues" evidence="7">
    <location>
        <begin position="490"/>
        <end position="506"/>
    </location>
</feature>
<dbReference type="Proteomes" id="UP000321393">
    <property type="component" value="Unassembled WGS sequence"/>
</dbReference>
<evidence type="ECO:0000259" key="9">
    <source>
        <dbReference type="PROSITE" id="PS50994"/>
    </source>
</evidence>
<evidence type="ECO:0000313" key="11">
    <source>
        <dbReference type="Proteomes" id="UP000321393"/>
    </source>
</evidence>
<dbReference type="PROSITE" id="PS50873">
    <property type="entry name" value="PEROXIDASE_4"/>
    <property type="match status" value="1"/>
</dbReference>
<name>A0A5A7T1Q5_CUCMM</name>
<comment type="caution">
    <text evidence="10">The sequence shown here is derived from an EMBL/GenBank/DDBJ whole genome shotgun (WGS) entry which is preliminary data.</text>
</comment>
<dbReference type="EMBL" id="SSTE01019907">
    <property type="protein sequence ID" value="KAA0035511.1"/>
    <property type="molecule type" value="Genomic_DNA"/>
</dbReference>
<dbReference type="AlphaFoldDB" id="A0A5A7T1Q5"/>
<dbReference type="InterPro" id="IPR010255">
    <property type="entry name" value="Haem_peroxidase_sf"/>
</dbReference>
<dbReference type="Pfam" id="PF24626">
    <property type="entry name" value="SH3_Tf2-1"/>
    <property type="match status" value="1"/>
</dbReference>
<dbReference type="SUPFAM" id="SSF48113">
    <property type="entry name" value="Heme-dependent peroxidases"/>
    <property type="match status" value="1"/>
</dbReference>
<proteinExistence type="inferred from homology"/>
<dbReference type="PROSITE" id="PS50994">
    <property type="entry name" value="INTEGRASE"/>
    <property type="match status" value="1"/>
</dbReference>
<feature type="domain" description="Plant heme peroxidase family profile" evidence="8">
    <location>
        <begin position="83"/>
        <end position="143"/>
    </location>
</feature>
<comment type="similarity">
    <text evidence="6">Belongs to the peroxidase family.</text>
</comment>
<dbReference type="InterPro" id="IPR001584">
    <property type="entry name" value="Integrase_cat-core"/>
</dbReference>
<dbReference type="InterPro" id="IPR002016">
    <property type="entry name" value="Haem_peroxidase"/>
</dbReference>
<keyword evidence="3" id="KW-0479">Metal-binding</keyword>